<keyword evidence="2" id="KW-1185">Reference proteome</keyword>
<sequence>MLLVWITCGSLPLSLALGAWHEGLAWRIEIGELFEPSDISWAGALG</sequence>
<comment type="caution">
    <text evidence="1">The sequence shown here is derived from an EMBL/GenBank/DDBJ whole genome shotgun (WGS) entry which is preliminary data.</text>
</comment>
<evidence type="ECO:0000313" key="2">
    <source>
        <dbReference type="Proteomes" id="UP000573729"/>
    </source>
</evidence>
<evidence type="ECO:0000313" key="1">
    <source>
        <dbReference type="EMBL" id="MBB4666114.1"/>
    </source>
</evidence>
<dbReference type="EMBL" id="JACHMD010000001">
    <property type="protein sequence ID" value="MBB4666114.1"/>
    <property type="molecule type" value="Genomic_DNA"/>
</dbReference>
<organism evidence="1 2">
    <name type="scientific">Microbacterium marinum</name>
    <dbReference type="NCBI Taxonomy" id="421115"/>
    <lineage>
        <taxon>Bacteria</taxon>
        <taxon>Bacillati</taxon>
        <taxon>Actinomycetota</taxon>
        <taxon>Actinomycetes</taxon>
        <taxon>Micrococcales</taxon>
        <taxon>Microbacteriaceae</taxon>
        <taxon>Microbacterium</taxon>
    </lineage>
</organism>
<reference evidence="1 2" key="1">
    <citation type="submission" date="2020-08" db="EMBL/GenBank/DDBJ databases">
        <title>Sequencing the genomes of 1000 actinobacteria strains.</title>
        <authorList>
            <person name="Klenk H.-P."/>
        </authorList>
    </citation>
    <scope>NUCLEOTIDE SEQUENCE [LARGE SCALE GENOMIC DNA]</scope>
    <source>
        <strain evidence="1 2">DSM 24947</strain>
    </source>
</reference>
<dbReference type="AlphaFoldDB" id="A0A7W7FK85"/>
<dbReference type="RefSeq" id="WP_184215444.1">
    <property type="nucleotide sequence ID" value="NZ_JACHMD010000001.1"/>
</dbReference>
<gene>
    <name evidence="1" type="ORF">BKA24_000823</name>
</gene>
<name>A0A7W7FK85_9MICO</name>
<proteinExistence type="predicted"/>
<accession>A0A7W7FK85</accession>
<protein>
    <submittedName>
        <fullName evidence="1">Uncharacterized protein</fullName>
    </submittedName>
</protein>
<dbReference type="Proteomes" id="UP000573729">
    <property type="component" value="Unassembled WGS sequence"/>
</dbReference>